<dbReference type="KEGG" id="rpe:RPE_1280"/>
<dbReference type="GO" id="GO:0015141">
    <property type="term" value="F:succinate transmembrane transporter activity"/>
    <property type="evidence" value="ECO:0007669"/>
    <property type="project" value="UniProtKB-ARBA"/>
</dbReference>
<keyword evidence="5 6" id="KW-0472">Membrane</keyword>
<dbReference type="OrthoDB" id="9766267at2"/>
<evidence type="ECO:0000256" key="2">
    <source>
        <dbReference type="ARBA" id="ARBA00022448"/>
    </source>
</evidence>
<dbReference type="InterPro" id="IPR001898">
    <property type="entry name" value="SLC13A/DASS"/>
</dbReference>
<reference evidence="7" key="1">
    <citation type="submission" date="2006-09" db="EMBL/GenBank/DDBJ databases">
        <title>Complete sequence of Rhodopseudomonas palustris BisA53.</title>
        <authorList>
            <consortium name="US DOE Joint Genome Institute"/>
            <person name="Copeland A."/>
            <person name="Lucas S."/>
            <person name="Lapidus A."/>
            <person name="Barry K."/>
            <person name="Detter J.C."/>
            <person name="Glavina del Rio T."/>
            <person name="Hammon N."/>
            <person name="Israni S."/>
            <person name="Dalin E."/>
            <person name="Tice H."/>
            <person name="Pitluck S."/>
            <person name="Chain P."/>
            <person name="Malfatti S."/>
            <person name="Shin M."/>
            <person name="Vergez L."/>
            <person name="Schmutz J."/>
            <person name="Larimer F."/>
            <person name="Land M."/>
            <person name="Hauser L."/>
            <person name="Pelletier D.A."/>
            <person name="Kyrpides N."/>
            <person name="Kim E."/>
            <person name="Harwood C.S."/>
            <person name="Oda Y."/>
            <person name="Richardson P."/>
        </authorList>
    </citation>
    <scope>NUCLEOTIDE SEQUENCE [LARGE SCALE GENOMIC DNA]</scope>
    <source>
        <strain evidence="7">BisA53</strain>
    </source>
</reference>
<name>Q07S52_RHOP5</name>
<evidence type="ECO:0000256" key="1">
    <source>
        <dbReference type="ARBA" id="ARBA00004141"/>
    </source>
</evidence>
<gene>
    <name evidence="7" type="ordered locus">RPE_1280</name>
</gene>
<evidence type="ECO:0000256" key="6">
    <source>
        <dbReference type="SAM" id="Phobius"/>
    </source>
</evidence>
<dbReference type="EMBL" id="CP000463">
    <property type="protein sequence ID" value="ABJ05232.1"/>
    <property type="molecule type" value="Genomic_DNA"/>
</dbReference>
<dbReference type="NCBIfam" id="TIGR00785">
    <property type="entry name" value="dass"/>
    <property type="match status" value="1"/>
</dbReference>
<dbReference type="STRING" id="316055.RPE_1280"/>
<comment type="subcellular location">
    <subcellularLocation>
        <location evidence="1">Membrane</location>
        <topology evidence="1">Multi-pass membrane protein</topology>
    </subcellularLocation>
</comment>
<feature type="transmembrane region" description="Helical" evidence="6">
    <location>
        <begin position="12"/>
        <end position="30"/>
    </location>
</feature>
<feature type="transmembrane region" description="Helical" evidence="6">
    <location>
        <begin position="85"/>
        <end position="104"/>
    </location>
</feature>
<evidence type="ECO:0000256" key="5">
    <source>
        <dbReference type="ARBA" id="ARBA00023136"/>
    </source>
</evidence>
<evidence type="ECO:0000313" key="7">
    <source>
        <dbReference type="EMBL" id="ABJ05232.1"/>
    </source>
</evidence>
<feature type="transmembrane region" description="Helical" evidence="6">
    <location>
        <begin position="369"/>
        <end position="388"/>
    </location>
</feature>
<proteinExistence type="predicted"/>
<feature type="transmembrane region" description="Helical" evidence="6">
    <location>
        <begin position="425"/>
        <end position="445"/>
    </location>
</feature>
<dbReference type="Pfam" id="PF00939">
    <property type="entry name" value="Na_sulph_symp"/>
    <property type="match status" value="1"/>
</dbReference>
<feature type="transmembrane region" description="Helical" evidence="6">
    <location>
        <begin position="293"/>
        <end position="316"/>
    </location>
</feature>
<dbReference type="PANTHER" id="PTHR10283">
    <property type="entry name" value="SOLUTE CARRIER FAMILY 13 MEMBER"/>
    <property type="match status" value="1"/>
</dbReference>
<keyword evidence="3 6" id="KW-0812">Transmembrane</keyword>
<dbReference type="InterPro" id="IPR031312">
    <property type="entry name" value="Na/sul_symport_CS"/>
</dbReference>
<keyword evidence="4 6" id="KW-1133">Transmembrane helix</keyword>
<feature type="transmembrane region" description="Helical" evidence="6">
    <location>
        <begin position="145"/>
        <end position="163"/>
    </location>
</feature>
<feature type="transmembrane region" description="Helical" evidence="6">
    <location>
        <begin position="457"/>
        <end position="481"/>
    </location>
</feature>
<dbReference type="CDD" id="cd01115">
    <property type="entry name" value="SLC13_permease"/>
    <property type="match status" value="1"/>
</dbReference>
<evidence type="ECO:0000256" key="3">
    <source>
        <dbReference type="ARBA" id="ARBA00022692"/>
    </source>
</evidence>
<protein>
    <submittedName>
        <fullName evidence="7">Anion transporter</fullName>
    </submittedName>
</protein>
<dbReference type="PANTHER" id="PTHR10283:SF82">
    <property type="entry name" value="SOLUTE CARRIER FAMILY 13 MEMBER 2"/>
    <property type="match status" value="1"/>
</dbReference>
<feature type="transmembrane region" description="Helical" evidence="6">
    <location>
        <begin position="400"/>
        <end position="419"/>
    </location>
</feature>
<feature type="transmembrane region" description="Helical" evidence="6">
    <location>
        <begin position="337"/>
        <end position="363"/>
    </location>
</feature>
<dbReference type="eggNOG" id="COG0471">
    <property type="taxonomic scope" value="Bacteria"/>
</dbReference>
<feature type="transmembrane region" description="Helical" evidence="6">
    <location>
        <begin position="175"/>
        <end position="199"/>
    </location>
</feature>
<organism evidence="7">
    <name type="scientific">Rhodopseudomonas palustris (strain BisA53)</name>
    <dbReference type="NCBI Taxonomy" id="316055"/>
    <lineage>
        <taxon>Bacteria</taxon>
        <taxon>Pseudomonadati</taxon>
        <taxon>Pseudomonadota</taxon>
        <taxon>Alphaproteobacteria</taxon>
        <taxon>Hyphomicrobiales</taxon>
        <taxon>Nitrobacteraceae</taxon>
        <taxon>Rhodopseudomonas</taxon>
    </lineage>
</organism>
<sequence>MTAVEGSFRSQMRGTIMGVVVLAATLLLPPPEGMSPQAWLVAGVAVLMAIWWITEALPIAATALVPLLLFPLFGIATMRETAAPYADPIIFLFLGGFIVATAMQRWSLHRRIGLRVIGLVGTAPNRLSAGFLLSTAFLSMWISNSATAIMMLPVAISVLALFSRDDTANEETHRNLGIVLMLAVAYGANIGGLATLIGTPPNALLAGYMAREHHVTIGFAQWMVLGLPVAVILLLGAWWILIRVYPVDRGITANAADVVRAELAKLGAMTPAEIRVACVFGLTALAWMTRPLYAGFVPAIDDSVIAIVAALALFLLPSGSREGGRLLVWDDLAALPWGVLILFGGGLTLAAGISASGLAAWLGAAVGAFATWPVILIVTAATIAMLFLTELSSNTASAATFLPIGGAIAMGIGIDPLALTVPLALASSCAFMLPVATPPNAIVFASGRVSIGQMARIGLLVNLLATAIILAVAYPLAGWLFGG</sequence>
<dbReference type="PROSITE" id="PS01271">
    <property type="entry name" value="NA_SULFATE"/>
    <property type="match status" value="1"/>
</dbReference>
<feature type="transmembrane region" description="Helical" evidence="6">
    <location>
        <begin position="60"/>
        <end position="79"/>
    </location>
</feature>
<accession>Q07S52</accession>
<feature type="transmembrane region" description="Helical" evidence="6">
    <location>
        <begin position="263"/>
        <end position="287"/>
    </location>
</feature>
<dbReference type="GO" id="GO:0005886">
    <property type="term" value="C:plasma membrane"/>
    <property type="evidence" value="ECO:0007669"/>
    <property type="project" value="TreeGrafter"/>
</dbReference>
<evidence type="ECO:0000256" key="4">
    <source>
        <dbReference type="ARBA" id="ARBA00022989"/>
    </source>
</evidence>
<keyword evidence="2" id="KW-0813">Transport</keyword>
<dbReference type="AlphaFoldDB" id="Q07S52"/>
<feature type="transmembrane region" description="Helical" evidence="6">
    <location>
        <begin position="219"/>
        <end position="242"/>
    </location>
</feature>
<dbReference type="HOGENOM" id="CLU_005170_0_0_5"/>